<dbReference type="AlphaFoldDB" id="A0A0R1V2U2"/>
<dbReference type="PATRIC" id="fig|1423753.3.peg.1874"/>
<protein>
    <submittedName>
        <fullName evidence="1">Uncharacterized protein</fullName>
    </submittedName>
</protein>
<gene>
    <name evidence="1" type="ORF">FD28_GL001795</name>
</gene>
<proteinExistence type="predicted"/>
<evidence type="ECO:0000313" key="2">
    <source>
        <dbReference type="Proteomes" id="UP000051580"/>
    </source>
</evidence>
<dbReference type="EMBL" id="AZFS01000022">
    <property type="protein sequence ID" value="KRL97045.1"/>
    <property type="molecule type" value="Genomic_DNA"/>
</dbReference>
<sequence>MPQTKLDWACLSTLVGELTSQHFAAASINLQLPAGQALTTAQQQQATEWGLTVNQSPVTPAPLNYVINLRENDHILPGALQQWAQVITNHPGSPISLAAFDLQQSLDDQIMAYVADHQESALQQTYRQLVTETIDDPDERLLTLWSLQSYSVQTNLQNVRLMTQRIRPTGILLPTELLTSTLPLVSAAQAFAILRQATDIVRLHVPTLQRAMWAEATPIAWLDELEAIDPAQLDVMWQPVYADYFQRQLNAILTAAGHKQLSKPAHTALLARIKQLTTRPTHHWSRLGLLQLLSPRVAHQLFY</sequence>
<comment type="caution">
    <text evidence="1">The sequence shown here is derived from an EMBL/GenBank/DDBJ whole genome shotgun (WGS) entry which is preliminary data.</text>
</comment>
<reference evidence="1 2" key="1">
    <citation type="journal article" date="2015" name="Genome Announc.">
        <title>Expanding the biotechnology potential of lactobacilli through comparative genomics of 213 strains and associated genera.</title>
        <authorList>
            <person name="Sun Z."/>
            <person name="Harris H.M."/>
            <person name="McCann A."/>
            <person name="Guo C."/>
            <person name="Argimon S."/>
            <person name="Zhang W."/>
            <person name="Yang X."/>
            <person name="Jeffery I.B."/>
            <person name="Cooney J.C."/>
            <person name="Kagawa T.F."/>
            <person name="Liu W."/>
            <person name="Song Y."/>
            <person name="Salvetti E."/>
            <person name="Wrobel A."/>
            <person name="Rasinkangas P."/>
            <person name="Parkhill J."/>
            <person name="Rea M.C."/>
            <person name="O'Sullivan O."/>
            <person name="Ritari J."/>
            <person name="Douillard F.P."/>
            <person name="Paul Ross R."/>
            <person name="Yang R."/>
            <person name="Briner A.E."/>
            <person name="Felis G.E."/>
            <person name="de Vos W.M."/>
            <person name="Barrangou R."/>
            <person name="Klaenhammer T.R."/>
            <person name="Caufield P.W."/>
            <person name="Cui Y."/>
            <person name="Zhang H."/>
            <person name="O'Toole P.W."/>
        </authorList>
    </citation>
    <scope>NUCLEOTIDE SEQUENCE [LARGE SCALE GENOMIC DNA]</scope>
    <source>
        <strain evidence="1 2">DSM 16381</strain>
    </source>
</reference>
<organism evidence="1 2">
    <name type="scientific">Levilactobacillus hammesii DSM 16381</name>
    <dbReference type="NCBI Taxonomy" id="1423753"/>
    <lineage>
        <taxon>Bacteria</taxon>
        <taxon>Bacillati</taxon>
        <taxon>Bacillota</taxon>
        <taxon>Bacilli</taxon>
        <taxon>Lactobacillales</taxon>
        <taxon>Lactobacillaceae</taxon>
        <taxon>Levilactobacillus</taxon>
    </lineage>
</organism>
<dbReference type="Proteomes" id="UP000051580">
    <property type="component" value="Unassembled WGS sequence"/>
</dbReference>
<accession>A0A0R1V2U2</accession>
<keyword evidence="2" id="KW-1185">Reference proteome</keyword>
<evidence type="ECO:0000313" key="1">
    <source>
        <dbReference type="EMBL" id="KRL97045.1"/>
    </source>
</evidence>
<name>A0A0R1V2U2_9LACO</name>